<dbReference type="EMBL" id="FOJY01000023">
    <property type="protein sequence ID" value="SFB34404.1"/>
    <property type="molecule type" value="Genomic_DNA"/>
</dbReference>
<name>A0A1I1A8X7_9FIRM</name>
<feature type="domain" description="NAD(P)-binding" evidence="1">
    <location>
        <begin position="6"/>
        <end position="309"/>
    </location>
</feature>
<dbReference type="Gene3D" id="3.90.25.10">
    <property type="entry name" value="UDP-galactose 4-epimerase, domain 1"/>
    <property type="match status" value="1"/>
</dbReference>
<organism evidence="2 3">
    <name type="scientific">Acetitomaculum ruminis DSM 5522</name>
    <dbReference type="NCBI Taxonomy" id="1120918"/>
    <lineage>
        <taxon>Bacteria</taxon>
        <taxon>Bacillati</taxon>
        <taxon>Bacillota</taxon>
        <taxon>Clostridia</taxon>
        <taxon>Lachnospirales</taxon>
        <taxon>Lachnospiraceae</taxon>
        <taxon>Acetitomaculum</taxon>
    </lineage>
</organism>
<dbReference type="Proteomes" id="UP000198838">
    <property type="component" value="Unassembled WGS sequence"/>
</dbReference>
<dbReference type="AlphaFoldDB" id="A0A1I1A8X7"/>
<protein>
    <submittedName>
        <fullName evidence="2">dTDP-glucose 4,6-dehydratase</fullName>
    </submittedName>
</protein>
<evidence type="ECO:0000259" key="1">
    <source>
        <dbReference type="Pfam" id="PF16363"/>
    </source>
</evidence>
<dbReference type="InterPro" id="IPR045869">
    <property type="entry name" value="Arna-like_SDR_e"/>
</dbReference>
<evidence type="ECO:0000313" key="2">
    <source>
        <dbReference type="EMBL" id="SFB34404.1"/>
    </source>
</evidence>
<proteinExistence type="predicted"/>
<dbReference type="GO" id="GO:0016831">
    <property type="term" value="F:carboxy-lyase activity"/>
    <property type="evidence" value="ECO:0007669"/>
    <property type="project" value="InterPro"/>
</dbReference>
<accession>A0A1I1A8X7</accession>
<dbReference type="InterPro" id="IPR016040">
    <property type="entry name" value="NAD(P)-bd_dom"/>
</dbReference>
<dbReference type="RefSeq" id="WP_092874318.1">
    <property type="nucleotide sequence ID" value="NZ_FOJY01000023.1"/>
</dbReference>
<dbReference type="OrthoDB" id="9811743at2"/>
<dbReference type="InterPro" id="IPR036291">
    <property type="entry name" value="NAD(P)-bd_dom_sf"/>
</dbReference>
<reference evidence="2 3" key="1">
    <citation type="submission" date="2016-10" db="EMBL/GenBank/DDBJ databases">
        <authorList>
            <person name="de Groot N.N."/>
        </authorList>
    </citation>
    <scope>NUCLEOTIDE SEQUENCE [LARGE SCALE GENOMIC DNA]</scope>
    <source>
        <strain evidence="2 3">DSM 5522</strain>
    </source>
</reference>
<gene>
    <name evidence="2" type="ORF">SAMN05216249_1233</name>
</gene>
<keyword evidence="3" id="KW-1185">Reference proteome</keyword>
<dbReference type="SUPFAM" id="SSF51735">
    <property type="entry name" value="NAD(P)-binding Rossmann-fold domains"/>
    <property type="match status" value="1"/>
</dbReference>
<dbReference type="Gene3D" id="3.40.50.720">
    <property type="entry name" value="NAD(P)-binding Rossmann-like Domain"/>
    <property type="match status" value="1"/>
</dbReference>
<dbReference type="STRING" id="1120918.SAMN05216249_1233"/>
<sequence>MGKKVLVTGADGFIGSHLCEELVKQGNDVRAFTFYNAFTPGGWICSFNKELRNSIDLFEGDIRDAGGVFKAMQGIEEVYHLASLISIPFSYHSPHAFIETNVNGTLNVMQAAKRGNISKMIFTSTSMVYGIARYIPVDEVHKTSAYSPFVASKIGAEALAESFYESYKFPVSIVRLFNTYGPRQKKDALIPSIINQMMEGKDEIVLGGLTHSRDFSYVKDVVAALIAIAKTEKSNGEVINVSTESEISIEDLARIITGKFGRDVPFIVNDRRKRSKKMDVYKLLGSNAKLKKMTGWEPKYTLEEGITETIEWIENRINNPIIENRWQ</sequence>
<dbReference type="PANTHER" id="PTHR43000">
    <property type="entry name" value="DTDP-D-GLUCOSE 4,6-DEHYDRATASE-RELATED"/>
    <property type="match status" value="1"/>
</dbReference>
<dbReference type="Pfam" id="PF16363">
    <property type="entry name" value="GDP_Man_Dehyd"/>
    <property type="match status" value="1"/>
</dbReference>
<dbReference type="CDD" id="cd05257">
    <property type="entry name" value="Arna_like_SDR_e"/>
    <property type="match status" value="1"/>
</dbReference>
<evidence type="ECO:0000313" key="3">
    <source>
        <dbReference type="Proteomes" id="UP000198838"/>
    </source>
</evidence>